<dbReference type="SUPFAM" id="SSF52540">
    <property type="entry name" value="P-loop containing nucleoside triphosphate hydrolases"/>
    <property type="match status" value="1"/>
</dbReference>
<feature type="domain" description="RecA family profile 2" evidence="12">
    <location>
        <begin position="275"/>
        <end position="338"/>
    </location>
</feature>
<evidence type="ECO:0000259" key="11">
    <source>
        <dbReference type="PROSITE" id="PS50162"/>
    </source>
</evidence>
<accession>A0AAN8P4X0</accession>
<dbReference type="EMBL" id="JAWJWF010000047">
    <property type="protein sequence ID" value="KAK6621659.1"/>
    <property type="molecule type" value="Genomic_DNA"/>
</dbReference>
<dbReference type="Proteomes" id="UP001372834">
    <property type="component" value="Unassembled WGS sequence"/>
</dbReference>
<dbReference type="InterPro" id="IPR016467">
    <property type="entry name" value="DNA_recomb/repair_RecA-like"/>
</dbReference>
<evidence type="ECO:0000313" key="14">
    <source>
        <dbReference type="EMBL" id="KAK6638564.1"/>
    </source>
</evidence>
<dbReference type="GO" id="GO:0042148">
    <property type="term" value="P:DNA strand invasion"/>
    <property type="evidence" value="ECO:0007669"/>
    <property type="project" value="TreeGrafter"/>
</dbReference>
<evidence type="ECO:0000259" key="12">
    <source>
        <dbReference type="PROSITE" id="PS50163"/>
    </source>
</evidence>
<dbReference type="Pfam" id="PF14520">
    <property type="entry name" value="HHH_5"/>
    <property type="match status" value="1"/>
</dbReference>
<dbReference type="Pfam" id="PF08423">
    <property type="entry name" value="Rad51"/>
    <property type="match status" value="1"/>
</dbReference>
<feature type="domain" description="RecA family profile 1" evidence="11">
    <location>
        <begin position="97"/>
        <end position="268"/>
    </location>
</feature>
<dbReference type="GO" id="GO:0003690">
    <property type="term" value="F:double-stranded DNA binding"/>
    <property type="evidence" value="ECO:0007669"/>
    <property type="project" value="InterPro"/>
</dbReference>
<evidence type="ECO:0000256" key="3">
    <source>
        <dbReference type="ARBA" id="ARBA00022741"/>
    </source>
</evidence>
<evidence type="ECO:0000313" key="16">
    <source>
        <dbReference type="Proteomes" id="UP001372834"/>
    </source>
</evidence>
<dbReference type="AlphaFoldDB" id="A0AAN8P4X0"/>
<evidence type="ECO:0000256" key="2">
    <source>
        <dbReference type="ARBA" id="ARBA00007095"/>
    </source>
</evidence>
<keyword evidence="15" id="KW-1185">Reference proteome</keyword>
<keyword evidence="9" id="KW-0227">DNA damage</keyword>
<comment type="subcellular location">
    <subcellularLocation>
        <location evidence="1 9">Nucleus</location>
    </subcellularLocation>
</comment>
<dbReference type="InterPro" id="IPR011941">
    <property type="entry name" value="DNA_recomb/repair_Rad51"/>
</dbReference>
<keyword evidence="3 8" id="KW-0547">Nucleotide-binding</keyword>
<dbReference type="PANTHER" id="PTHR22942">
    <property type="entry name" value="RECA/RAD51/RADA DNA STRAND-PAIRING FAMILY MEMBER"/>
    <property type="match status" value="1"/>
</dbReference>
<evidence type="ECO:0000256" key="10">
    <source>
        <dbReference type="SAM" id="MobiDB-lite"/>
    </source>
</evidence>
<keyword evidence="5 9" id="KW-0539">Nucleus</keyword>
<dbReference type="GO" id="GO:0000730">
    <property type="term" value="P:DNA recombinase assembly"/>
    <property type="evidence" value="ECO:0007669"/>
    <property type="project" value="TreeGrafter"/>
</dbReference>
<dbReference type="CDD" id="cd19513">
    <property type="entry name" value="Rad51"/>
    <property type="match status" value="1"/>
</dbReference>
<dbReference type="NCBIfam" id="TIGR02239">
    <property type="entry name" value="recomb_RAD51"/>
    <property type="match status" value="1"/>
</dbReference>
<gene>
    <name evidence="14" type="primary">RAD51A</name>
    <name evidence="14" type="ORF">RUM43_006831</name>
    <name evidence="13" type="ORF">RUM44_001466</name>
</gene>
<evidence type="ECO:0000256" key="5">
    <source>
        <dbReference type="ARBA" id="ARBA00023242"/>
    </source>
</evidence>
<dbReference type="GO" id="GO:0000794">
    <property type="term" value="C:condensed nuclear chromosome"/>
    <property type="evidence" value="ECO:0007669"/>
    <property type="project" value="TreeGrafter"/>
</dbReference>
<protein>
    <recommendedName>
        <fullName evidence="9">DNA repair protein RAD51 homolog</fullName>
    </recommendedName>
</protein>
<sequence>MAMMTASTAQATEEESEEFGPTSIRKLEGQGITSGDIKKLEEAGYYTVEAIAFAPKKTLTQIKGFSEAKVEKITSEAYKLVPMGFTTATEFHQKRAELILLTTGSKELDKLLGGGIETGSITEIFGEFRTGKTQLCHTLAVTCQLPIDQNGGEGKCLYIDTEGTFRPERLIAVAERFKLSLSDVLDNVAVARAYNTDHQTQLLVMASAMMSESRYALLIIDSATALYRTDYSGRGELSARQMHLARFLRMCLRLADEFGVAVVLTNQVVAQVDGAALFAADPKKPIGGNIMAHSSTTRLYLRKGRGETRICKIYDSPCLPESEAMFAINADGIGDAQE</sequence>
<comment type="similarity">
    <text evidence="2 9">Belongs to the RecA family. RAD51 subfamily.</text>
</comment>
<reference evidence="14 16" key="1">
    <citation type="submission" date="2023-10" db="EMBL/GenBank/DDBJ databases">
        <title>Genomes of two closely related lineages of the louse Polyplax serrata with different host specificities.</title>
        <authorList>
            <person name="Martinu J."/>
            <person name="Tarabai H."/>
            <person name="Stefka J."/>
            <person name="Hypsa V."/>
        </authorList>
    </citation>
    <scope>NUCLEOTIDE SEQUENCE [LARGE SCALE GENOMIC DNA]</scope>
    <source>
        <strain evidence="13">98ZLc_SE</strain>
        <strain evidence="14">HR10_N</strain>
    </source>
</reference>
<keyword evidence="9" id="KW-0233">DNA recombination</keyword>
<dbReference type="EMBL" id="JAWJWE010000003">
    <property type="protein sequence ID" value="KAK6638564.1"/>
    <property type="molecule type" value="Genomic_DNA"/>
</dbReference>
<dbReference type="GO" id="GO:0007131">
    <property type="term" value="P:reciprocal meiotic recombination"/>
    <property type="evidence" value="ECO:0007669"/>
    <property type="project" value="TreeGrafter"/>
</dbReference>
<feature type="region of interest" description="Disordered" evidence="10">
    <location>
        <begin position="1"/>
        <end position="26"/>
    </location>
</feature>
<dbReference type="InterPro" id="IPR027417">
    <property type="entry name" value="P-loop_NTPase"/>
</dbReference>
<dbReference type="InterPro" id="IPR003593">
    <property type="entry name" value="AAA+_ATPase"/>
</dbReference>
<evidence type="ECO:0000313" key="15">
    <source>
        <dbReference type="Proteomes" id="UP001359485"/>
    </source>
</evidence>
<dbReference type="GO" id="GO:0070192">
    <property type="term" value="P:chromosome organization involved in meiotic cell cycle"/>
    <property type="evidence" value="ECO:0007669"/>
    <property type="project" value="TreeGrafter"/>
</dbReference>
<dbReference type="GO" id="GO:0000150">
    <property type="term" value="F:DNA strand exchange activity"/>
    <property type="evidence" value="ECO:0007669"/>
    <property type="project" value="InterPro"/>
</dbReference>
<keyword evidence="9" id="KW-0234">DNA repair</keyword>
<keyword evidence="4 8" id="KW-0067">ATP-binding</keyword>
<dbReference type="InterPro" id="IPR013632">
    <property type="entry name" value="Rad51_C"/>
</dbReference>
<comment type="caution">
    <text evidence="14">The sequence shown here is derived from an EMBL/GenBank/DDBJ whole genome shotgun (WGS) entry which is preliminary data.</text>
</comment>
<dbReference type="GO" id="GO:0003697">
    <property type="term" value="F:single-stranded DNA binding"/>
    <property type="evidence" value="ECO:0007669"/>
    <property type="project" value="InterPro"/>
</dbReference>
<dbReference type="SUPFAM" id="SSF47794">
    <property type="entry name" value="Rad51 N-terminal domain-like"/>
    <property type="match status" value="1"/>
</dbReference>
<proteinExistence type="inferred from homology"/>
<dbReference type="Gene3D" id="3.40.50.300">
    <property type="entry name" value="P-loop containing nucleotide triphosphate hydrolases"/>
    <property type="match status" value="1"/>
</dbReference>
<dbReference type="SMART" id="SM00382">
    <property type="entry name" value="AAA"/>
    <property type="match status" value="1"/>
</dbReference>
<dbReference type="GO" id="GO:0005524">
    <property type="term" value="F:ATP binding"/>
    <property type="evidence" value="ECO:0007669"/>
    <property type="project" value="UniProtKB-KW"/>
</dbReference>
<comment type="function">
    <text evidence="9">Binds to single and double-stranded DNA and exhibits DNA-dependent ATPase activity. Underwinds duplex DNA.</text>
</comment>
<evidence type="ECO:0000256" key="1">
    <source>
        <dbReference type="ARBA" id="ARBA00004123"/>
    </source>
</evidence>
<dbReference type="GO" id="GO:0006312">
    <property type="term" value="P:mitotic recombination"/>
    <property type="evidence" value="ECO:0007669"/>
    <property type="project" value="TreeGrafter"/>
</dbReference>
<evidence type="ECO:0000256" key="6">
    <source>
        <dbReference type="ARBA" id="ARBA00056736"/>
    </source>
</evidence>
<keyword evidence="9" id="KW-0238">DNA-binding</keyword>
<comment type="subunit">
    <text evidence="7">Forms linear homooligomers, giving rise to a RAD51 nucleoprotein filament, which is essential for strand-pairing reactions during DNA recombination.</text>
</comment>
<dbReference type="FunFam" id="3.40.50.300:FF:000092">
    <property type="entry name" value="DNA repair protein Rad51 homolog"/>
    <property type="match status" value="1"/>
</dbReference>
<evidence type="ECO:0000313" key="13">
    <source>
        <dbReference type="EMBL" id="KAK6621659.1"/>
    </source>
</evidence>
<dbReference type="InterPro" id="IPR010995">
    <property type="entry name" value="DNA_repair_Rad51/TF_NusA_a-hlx"/>
</dbReference>
<dbReference type="NCBIfam" id="NF003301">
    <property type="entry name" value="PRK04301.1"/>
    <property type="match status" value="1"/>
</dbReference>
<dbReference type="PROSITE" id="PS50162">
    <property type="entry name" value="RECA_2"/>
    <property type="match status" value="1"/>
</dbReference>
<evidence type="ECO:0000256" key="7">
    <source>
        <dbReference type="ARBA" id="ARBA00062901"/>
    </source>
</evidence>
<organism evidence="14 16">
    <name type="scientific">Polyplax serrata</name>
    <name type="common">Common mouse louse</name>
    <dbReference type="NCBI Taxonomy" id="468196"/>
    <lineage>
        <taxon>Eukaryota</taxon>
        <taxon>Metazoa</taxon>
        <taxon>Ecdysozoa</taxon>
        <taxon>Arthropoda</taxon>
        <taxon>Hexapoda</taxon>
        <taxon>Insecta</taxon>
        <taxon>Pterygota</taxon>
        <taxon>Neoptera</taxon>
        <taxon>Paraneoptera</taxon>
        <taxon>Psocodea</taxon>
        <taxon>Troctomorpha</taxon>
        <taxon>Phthiraptera</taxon>
        <taxon>Anoplura</taxon>
        <taxon>Polyplacidae</taxon>
        <taxon>Polyplax</taxon>
    </lineage>
</organism>
<dbReference type="GO" id="GO:0140664">
    <property type="term" value="F:ATP-dependent DNA damage sensor activity"/>
    <property type="evidence" value="ECO:0007669"/>
    <property type="project" value="InterPro"/>
</dbReference>
<dbReference type="InterPro" id="IPR020587">
    <property type="entry name" value="RecA_monomer-monomer_interface"/>
</dbReference>
<evidence type="ECO:0000256" key="8">
    <source>
        <dbReference type="RuleBase" id="RU003422"/>
    </source>
</evidence>
<name>A0AAN8P4X0_POLSC</name>
<dbReference type="PANTHER" id="PTHR22942:SF39">
    <property type="entry name" value="DNA REPAIR PROTEIN RAD51 HOMOLOG 1"/>
    <property type="match status" value="1"/>
</dbReference>
<dbReference type="FunFam" id="1.10.150.20:FF:000008">
    <property type="entry name" value="DNA repair protein RAD51 homolog"/>
    <property type="match status" value="1"/>
</dbReference>
<dbReference type="Proteomes" id="UP001359485">
    <property type="component" value="Unassembled WGS sequence"/>
</dbReference>
<dbReference type="Gene3D" id="1.10.150.20">
    <property type="entry name" value="5' to 3' exonuclease, C-terminal subdomain"/>
    <property type="match status" value="1"/>
</dbReference>
<dbReference type="PROSITE" id="PS50163">
    <property type="entry name" value="RECA_3"/>
    <property type="match status" value="1"/>
</dbReference>
<feature type="compositionally biased region" description="Low complexity" evidence="10">
    <location>
        <begin position="1"/>
        <end position="11"/>
    </location>
</feature>
<evidence type="ECO:0000256" key="9">
    <source>
        <dbReference type="RuleBase" id="RU364139"/>
    </source>
</evidence>
<dbReference type="PIRSF" id="PIRSF005856">
    <property type="entry name" value="Rad51"/>
    <property type="match status" value="1"/>
</dbReference>
<dbReference type="InterPro" id="IPR020588">
    <property type="entry name" value="RecA_ATP-bd"/>
</dbReference>
<comment type="function">
    <text evidence="6">Plays an important role in homologous strand exchange, a key step in DNA repair through homologous recombination (HR). Binds to single-stranded DNA in an ATP-dependent manner to form nucleoprotein filaments which are essential for the homology search and strand exchange. Catalyzes the recognition of homology and strand exchange between homologous DNA partners to form a joint molecule between a processed DNA break and the repair template. Recruited to resolve stalled replication forks during replication stress. Also involved in interstrand cross-link repair.</text>
</comment>
<dbReference type="GO" id="GO:1990426">
    <property type="term" value="P:mitotic recombination-dependent replication fork processing"/>
    <property type="evidence" value="ECO:0007669"/>
    <property type="project" value="InterPro"/>
</dbReference>
<evidence type="ECO:0000256" key="4">
    <source>
        <dbReference type="ARBA" id="ARBA00022840"/>
    </source>
</evidence>